<reference evidence="1 2" key="1">
    <citation type="journal article" date="2016" name="Nat. Commun.">
        <title>Thousands of microbial genomes shed light on interconnected biogeochemical processes in an aquifer system.</title>
        <authorList>
            <person name="Anantharaman K."/>
            <person name="Brown C.T."/>
            <person name="Hug L.A."/>
            <person name="Sharon I."/>
            <person name="Castelle C.J."/>
            <person name="Probst A.J."/>
            <person name="Thomas B.C."/>
            <person name="Singh A."/>
            <person name="Wilkins M.J."/>
            <person name="Karaoz U."/>
            <person name="Brodie E.L."/>
            <person name="Williams K.H."/>
            <person name="Hubbard S.S."/>
            <person name="Banfield J.F."/>
        </authorList>
    </citation>
    <scope>NUCLEOTIDE SEQUENCE [LARGE SCALE GENOMIC DNA]</scope>
</reference>
<dbReference type="EMBL" id="MFFS01000013">
    <property type="protein sequence ID" value="OGF22786.1"/>
    <property type="molecule type" value="Genomic_DNA"/>
</dbReference>
<organism evidence="1 2">
    <name type="scientific">Candidatus Falkowbacteria bacterium RBG_13_39_14</name>
    <dbReference type="NCBI Taxonomy" id="1797985"/>
    <lineage>
        <taxon>Bacteria</taxon>
        <taxon>Candidatus Falkowiibacteriota</taxon>
    </lineage>
</organism>
<gene>
    <name evidence="1" type="ORF">A2Y83_03965</name>
</gene>
<accession>A0A1F5S852</accession>
<dbReference type="AlphaFoldDB" id="A0A1F5S852"/>
<name>A0A1F5S852_9BACT</name>
<comment type="caution">
    <text evidence="1">The sequence shown here is derived from an EMBL/GenBank/DDBJ whole genome shotgun (WGS) entry which is preliminary data.</text>
</comment>
<dbReference type="Proteomes" id="UP000178323">
    <property type="component" value="Unassembled WGS sequence"/>
</dbReference>
<evidence type="ECO:0000313" key="2">
    <source>
        <dbReference type="Proteomes" id="UP000178323"/>
    </source>
</evidence>
<proteinExistence type="predicted"/>
<evidence type="ECO:0000313" key="1">
    <source>
        <dbReference type="EMBL" id="OGF22786.1"/>
    </source>
</evidence>
<protein>
    <submittedName>
        <fullName evidence="1">Uncharacterized protein</fullName>
    </submittedName>
</protein>
<sequence>MRKFKNINNPNLGIMTECPICKSKGVDLNVIEENNDGYLLHSKCRKCENAIIMVAVNDEMGMNVIGMNTDLSMDELIKLKSCGKPVEINEVIEFHNKPSDNFIKELMGII</sequence>